<reference evidence="8" key="1">
    <citation type="submission" date="2022-07" db="EMBL/GenBank/DDBJ databases">
        <title>Phylogenomic reconstructions and comparative analyses of Kickxellomycotina fungi.</title>
        <authorList>
            <person name="Reynolds N.K."/>
            <person name="Stajich J.E."/>
            <person name="Barry K."/>
            <person name="Grigoriev I.V."/>
            <person name="Crous P."/>
            <person name="Smith M.E."/>
        </authorList>
    </citation>
    <scope>NUCLEOTIDE SEQUENCE</scope>
    <source>
        <strain evidence="8">RSA 567</strain>
    </source>
</reference>
<evidence type="ECO:0000259" key="7">
    <source>
        <dbReference type="PROSITE" id="PS50011"/>
    </source>
</evidence>
<dbReference type="InterPro" id="IPR000719">
    <property type="entry name" value="Prot_kinase_dom"/>
</dbReference>
<protein>
    <recommendedName>
        <fullName evidence="7">Protein kinase domain-containing protein</fullName>
    </recommendedName>
</protein>
<dbReference type="SUPFAM" id="SSF56112">
    <property type="entry name" value="Protein kinase-like (PK-like)"/>
    <property type="match status" value="1"/>
</dbReference>
<dbReference type="PROSITE" id="PS50011">
    <property type="entry name" value="PROTEIN_KINASE_DOM"/>
    <property type="match status" value="1"/>
</dbReference>
<keyword evidence="3" id="KW-0418">Kinase</keyword>
<dbReference type="InterPro" id="IPR008271">
    <property type="entry name" value="Ser/Thr_kinase_AS"/>
</dbReference>
<evidence type="ECO:0000256" key="4">
    <source>
        <dbReference type="ARBA" id="ARBA00022840"/>
    </source>
</evidence>
<organism evidence="8 9">
    <name type="scientific">Dimargaris verticillata</name>
    <dbReference type="NCBI Taxonomy" id="2761393"/>
    <lineage>
        <taxon>Eukaryota</taxon>
        <taxon>Fungi</taxon>
        <taxon>Fungi incertae sedis</taxon>
        <taxon>Zoopagomycota</taxon>
        <taxon>Kickxellomycotina</taxon>
        <taxon>Dimargaritomycetes</taxon>
        <taxon>Dimargaritales</taxon>
        <taxon>Dimargaritaceae</taxon>
        <taxon>Dimargaris</taxon>
    </lineage>
</organism>
<keyword evidence="4" id="KW-0067">ATP-binding</keyword>
<dbReference type="CDD" id="cd00180">
    <property type="entry name" value="PKc"/>
    <property type="match status" value="1"/>
</dbReference>
<dbReference type="Pfam" id="PF00069">
    <property type="entry name" value="Pkinase"/>
    <property type="match status" value="1"/>
</dbReference>
<dbReference type="SMART" id="SM00220">
    <property type="entry name" value="S_TKc"/>
    <property type="match status" value="1"/>
</dbReference>
<evidence type="ECO:0000256" key="2">
    <source>
        <dbReference type="ARBA" id="ARBA00022741"/>
    </source>
</evidence>
<proteinExistence type="inferred from homology"/>
<gene>
    <name evidence="8" type="ORF">H4R34_000120</name>
</gene>
<dbReference type="Gene3D" id="1.10.510.10">
    <property type="entry name" value="Transferase(Phosphotransferase) domain 1"/>
    <property type="match status" value="1"/>
</dbReference>
<dbReference type="GO" id="GO:0005524">
    <property type="term" value="F:ATP binding"/>
    <property type="evidence" value="ECO:0007669"/>
    <property type="project" value="UniProtKB-KW"/>
</dbReference>
<feature type="compositionally biased region" description="Low complexity" evidence="6">
    <location>
        <begin position="532"/>
        <end position="551"/>
    </location>
</feature>
<dbReference type="AlphaFoldDB" id="A0A9W8EC68"/>
<keyword evidence="9" id="KW-1185">Reference proteome</keyword>
<evidence type="ECO:0000313" key="8">
    <source>
        <dbReference type="EMBL" id="KAJ1985299.1"/>
    </source>
</evidence>
<evidence type="ECO:0000256" key="1">
    <source>
        <dbReference type="ARBA" id="ARBA00022679"/>
    </source>
</evidence>
<dbReference type="PANTHER" id="PTHR11042">
    <property type="entry name" value="EUKARYOTIC TRANSLATION INITIATION FACTOR 2-ALPHA KINASE EIF2-ALPHA KINASE -RELATED"/>
    <property type="match status" value="1"/>
</dbReference>
<dbReference type="PROSITE" id="PS00108">
    <property type="entry name" value="PROTEIN_KINASE_ST"/>
    <property type="match status" value="1"/>
</dbReference>
<feature type="region of interest" description="Disordered" evidence="6">
    <location>
        <begin position="1"/>
        <end position="39"/>
    </location>
</feature>
<evidence type="ECO:0000313" key="9">
    <source>
        <dbReference type="Proteomes" id="UP001151582"/>
    </source>
</evidence>
<dbReference type="InterPro" id="IPR050339">
    <property type="entry name" value="CC_SR_Kinase"/>
</dbReference>
<feature type="compositionally biased region" description="Polar residues" evidence="6">
    <location>
        <begin position="503"/>
        <end position="528"/>
    </location>
</feature>
<keyword evidence="1" id="KW-0808">Transferase</keyword>
<dbReference type="EMBL" id="JANBQB010000002">
    <property type="protein sequence ID" value="KAJ1985299.1"/>
    <property type="molecule type" value="Genomic_DNA"/>
</dbReference>
<dbReference type="OrthoDB" id="4062651at2759"/>
<evidence type="ECO:0000256" key="6">
    <source>
        <dbReference type="SAM" id="MobiDB-lite"/>
    </source>
</evidence>
<evidence type="ECO:0000256" key="3">
    <source>
        <dbReference type="ARBA" id="ARBA00022777"/>
    </source>
</evidence>
<dbReference type="GO" id="GO:0004672">
    <property type="term" value="F:protein kinase activity"/>
    <property type="evidence" value="ECO:0007669"/>
    <property type="project" value="InterPro"/>
</dbReference>
<evidence type="ECO:0000256" key="5">
    <source>
        <dbReference type="ARBA" id="ARBA00037982"/>
    </source>
</evidence>
<name>A0A9W8EC68_9FUNG</name>
<dbReference type="GO" id="GO:0005737">
    <property type="term" value="C:cytoplasm"/>
    <property type="evidence" value="ECO:0007669"/>
    <property type="project" value="TreeGrafter"/>
</dbReference>
<comment type="caution">
    <text evidence="8">The sequence shown here is derived from an EMBL/GenBank/DDBJ whole genome shotgun (WGS) entry which is preliminary data.</text>
</comment>
<feature type="domain" description="Protein kinase" evidence="7">
    <location>
        <begin position="98"/>
        <end position="625"/>
    </location>
</feature>
<feature type="region of interest" description="Disordered" evidence="6">
    <location>
        <begin position="443"/>
        <end position="562"/>
    </location>
</feature>
<dbReference type="GO" id="GO:0005634">
    <property type="term" value="C:nucleus"/>
    <property type="evidence" value="ECO:0007669"/>
    <property type="project" value="TreeGrafter"/>
</dbReference>
<dbReference type="Proteomes" id="UP001151582">
    <property type="component" value="Unassembled WGS sequence"/>
</dbReference>
<accession>A0A9W8EC68</accession>
<comment type="similarity">
    <text evidence="5">Belongs to the protein kinase superfamily. Ser/Thr protein kinase family. GCN2 subfamily.</text>
</comment>
<dbReference type="InterPro" id="IPR011009">
    <property type="entry name" value="Kinase-like_dom_sf"/>
</dbReference>
<keyword evidence="2" id="KW-0547">Nucleotide-binding</keyword>
<sequence length="627" mass="67530">MTRSQTVPHSFRGSGATAYDKESPFAVFPPTPPDHPELPRKPVTPLDLLANSLTSPPMSPGHAEANSGLRIPYRDTASPVSPAAGLEPNTQYTVRFTVSETEFLGAGRLAKVYRATACPTSGSLDMTRSCVVKLIEAYPATNPLACDAWQAGLNEARILAQLQRNIIAPHLTAASALPADHCVVRLLGVAPLSLPVQGPTSLTGNQSFTMSQTTSQQFLDQPLEHSYPEHHRHFLVLVLENCEYGSLWSWVSENREEVGLALWLQWARQLALALQTIHSAGVAHYDIKPHNILLTADLDLRLADFSSAIQVLVNGVARDVTQHGQTSQFASVGTVAYTAPELLNPVVTAKPVNGTPSPPPRRPAAPLPLHLKQTDQPAAMASDIFSTGILFFIAGISGREPYAWTRSPMELMLAAMKGAFWDCEMQRARLAGAPTRTRSLNRRPNIKMLATRGEAPALPAEDDKDTAKRSLATRHPRLQSLRPIRSLEHLPIESAPVSPVRPTDSTAPTLASSQAEVTLTMRPSSQPKGSVAANPSTLAPLTTTTPQRPLAQEPPSPATRQTITQAGNGIAGHGLPLPPLFFLNGDPVPIRVAELIQAMTIKNPNQRPAACDVVHELDAIAKTYLIG</sequence>